<evidence type="ECO:0000256" key="3">
    <source>
        <dbReference type="ARBA" id="ARBA00022989"/>
    </source>
</evidence>
<comment type="caution">
    <text evidence="7">The sequence shown here is derived from an EMBL/GenBank/DDBJ whole genome shotgun (WGS) entry which is preliminary data.</text>
</comment>
<keyword evidence="4 5" id="KW-0472">Membrane</keyword>
<gene>
    <name evidence="7" type="ORF">COU14_01860</name>
</gene>
<keyword evidence="3 5" id="KW-1133">Transmembrane helix</keyword>
<dbReference type="InterPro" id="IPR010445">
    <property type="entry name" value="LapA_dom"/>
</dbReference>
<keyword evidence="1" id="KW-1003">Cell membrane</keyword>
<keyword evidence="2 5" id="KW-0812">Transmembrane</keyword>
<feature type="transmembrane region" description="Helical" evidence="5">
    <location>
        <begin position="41"/>
        <end position="67"/>
    </location>
</feature>
<evidence type="ECO:0000256" key="4">
    <source>
        <dbReference type="ARBA" id="ARBA00023136"/>
    </source>
</evidence>
<evidence type="ECO:0000256" key="1">
    <source>
        <dbReference type="ARBA" id="ARBA00022475"/>
    </source>
</evidence>
<proteinExistence type="predicted"/>
<protein>
    <submittedName>
        <fullName evidence="7">DUF1049 domain-containing protein</fullName>
    </submittedName>
</protein>
<evidence type="ECO:0000256" key="5">
    <source>
        <dbReference type="SAM" id="Phobius"/>
    </source>
</evidence>
<organism evidence="7 8">
    <name type="scientific">Candidatus Kaiserbacteria bacterium CG10_big_fil_rev_8_21_14_0_10_44_10</name>
    <dbReference type="NCBI Taxonomy" id="1974606"/>
    <lineage>
        <taxon>Bacteria</taxon>
        <taxon>Candidatus Kaiseribacteriota</taxon>
    </lineage>
</organism>
<name>A0A2H0UHK9_9BACT</name>
<feature type="domain" description="Lipopolysaccharide assembly protein A" evidence="6">
    <location>
        <begin position="21"/>
        <end position="83"/>
    </location>
</feature>
<evidence type="ECO:0000259" key="6">
    <source>
        <dbReference type="Pfam" id="PF06305"/>
    </source>
</evidence>
<dbReference type="Pfam" id="PF06305">
    <property type="entry name" value="LapA_dom"/>
    <property type="match status" value="1"/>
</dbReference>
<evidence type="ECO:0000313" key="7">
    <source>
        <dbReference type="EMBL" id="PIR85893.1"/>
    </source>
</evidence>
<evidence type="ECO:0000256" key="2">
    <source>
        <dbReference type="ARBA" id="ARBA00022692"/>
    </source>
</evidence>
<reference evidence="8" key="1">
    <citation type="submission" date="2017-09" db="EMBL/GenBank/DDBJ databases">
        <title>Depth-based differentiation of microbial function through sediment-hosted aquifers and enrichment of novel symbionts in the deep terrestrial subsurface.</title>
        <authorList>
            <person name="Probst A.J."/>
            <person name="Ladd B."/>
            <person name="Jarett J.K."/>
            <person name="Geller-Mcgrath D.E."/>
            <person name="Sieber C.M.K."/>
            <person name="Emerson J.B."/>
            <person name="Anantharaman K."/>
            <person name="Thomas B.C."/>
            <person name="Malmstrom R."/>
            <person name="Stieglmeier M."/>
            <person name="Klingl A."/>
            <person name="Woyke T."/>
            <person name="Ryan C.M."/>
            <person name="Banfield J.F."/>
        </authorList>
    </citation>
    <scope>NUCLEOTIDE SEQUENCE [LARGE SCALE GENOMIC DNA]</scope>
</reference>
<evidence type="ECO:0000313" key="8">
    <source>
        <dbReference type="Proteomes" id="UP000229612"/>
    </source>
</evidence>
<dbReference type="EMBL" id="PFBG01000020">
    <property type="protein sequence ID" value="PIR85893.1"/>
    <property type="molecule type" value="Genomic_DNA"/>
</dbReference>
<dbReference type="GO" id="GO:0005886">
    <property type="term" value="C:plasma membrane"/>
    <property type="evidence" value="ECO:0007669"/>
    <property type="project" value="InterPro"/>
</dbReference>
<dbReference type="Proteomes" id="UP000229612">
    <property type="component" value="Unassembled WGS sequence"/>
</dbReference>
<accession>A0A2H0UHK9</accession>
<dbReference type="AlphaFoldDB" id="A0A2H0UHK9"/>
<sequence length="113" mass="12621">MFIFLALGALIGALSVIFFLQNTEPITVMFLNWQLEGLLGIILALAFASGVMMTALFSLPSLISDWIESTQLRRRIKLLEDDLAEAKKREEGAKFVVHSNLAEDQTESYKVSN</sequence>